<dbReference type="GO" id="GO:0016758">
    <property type="term" value="F:hexosyltransferase activity"/>
    <property type="evidence" value="ECO:0007669"/>
    <property type="project" value="UniProtKB-ARBA"/>
</dbReference>
<dbReference type="PANTHER" id="PTHR22916">
    <property type="entry name" value="GLYCOSYLTRANSFERASE"/>
    <property type="match status" value="1"/>
</dbReference>
<evidence type="ECO:0000313" key="1">
    <source>
        <dbReference type="EMBL" id="SCA56318.1"/>
    </source>
</evidence>
<proteinExistence type="predicted"/>
<reference evidence="1 2" key="1">
    <citation type="submission" date="2016-07" db="EMBL/GenBank/DDBJ databases">
        <authorList>
            <person name="Lefevre C.T."/>
        </authorList>
    </citation>
    <scope>NUCLEOTIDE SEQUENCE [LARGE SCALE GENOMIC DNA]</scope>
    <source>
        <strain evidence="1">PR1</strain>
    </source>
</reference>
<dbReference type="PANTHER" id="PTHR22916:SF3">
    <property type="entry name" value="UDP-GLCNAC:BETAGAL BETA-1,3-N-ACETYLGLUCOSAMINYLTRANSFERASE-LIKE PROTEIN 1"/>
    <property type="match status" value="1"/>
</dbReference>
<dbReference type="RefSeq" id="WP_069186990.1">
    <property type="nucleotide sequence ID" value="NZ_FLYE01000012.1"/>
</dbReference>
<name>A0A1C3RGE2_9PROT</name>
<accession>A0A1C3RGE2</accession>
<dbReference type="Gene3D" id="3.90.550.10">
    <property type="entry name" value="Spore Coat Polysaccharide Biosynthesis Protein SpsA, Chain A"/>
    <property type="match status" value="2"/>
</dbReference>
<evidence type="ECO:0000313" key="2">
    <source>
        <dbReference type="Proteomes" id="UP000231658"/>
    </source>
</evidence>
<dbReference type="Proteomes" id="UP000231658">
    <property type="component" value="Unassembled WGS sequence"/>
</dbReference>
<organism evidence="1 2">
    <name type="scientific">Candidatus Terasakiella magnetica</name>
    <dbReference type="NCBI Taxonomy" id="1867952"/>
    <lineage>
        <taxon>Bacteria</taxon>
        <taxon>Pseudomonadati</taxon>
        <taxon>Pseudomonadota</taxon>
        <taxon>Alphaproteobacteria</taxon>
        <taxon>Rhodospirillales</taxon>
        <taxon>Terasakiellaceae</taxon>
        <taxon>Terasakiella</taxon>
    </lineage>
</organism>
<sequence length="563" mass="63653">MEPILCTYADPDLDIQRPFDVAVVIPSLLRDQLAHAVRSIFQQDLEGTIQILIGIDAPQGSLEQFEKLLEKERPAHIAVTLFWPGYSTKQARGGMWRPWGGGSLRSLLSFLANARYVAYLDDDNWYSPDHLSSLLSVIKDKAWAFSRRWFVTEDGTSPIHEDIWESVGPENGVFKTNFGGFVDTNCYLIDKLQAYPSLALWSHTDPRFIINNQEHGEDRCVFDHLHKHHPNAGDTLKPTVSYCLNGEDLNADSRWQYVKDHELKTGLKRCKGWIARPAPKALNKPSKQKKTGSLHVIGSVTGPFEVSIVIPTLLRQSLLPTLRSVFCQDIKGALQVLIGIDQTNDEVQDWVAQIEKDCPDHIQIIIFNPGYSTSKRHGGVHPAFDGGALRTILSFLAQSPHVAYLDDDNQWHKDHLSRLKKAIGTKNYAYSLRQFIHPDGETPVCVDRWESVGPNKGFYTHKFNGFVDPNCLMIHAASCLLALPLWTKPLPDDKEAMSADRLVWRFLARFGTGISTEKATVDYVLNPKDPMHPLRTMYLGQRWLNGESVAFKKKSGLFFSKKR</sequence>
<dbReference type="OrthoDB" id="7210585at2"/>
<dbReference type="CDD" id="cd00761">
    <property type="entry name" value="Glyco_tranf_GTA_type"/>
    <property type="match status" value="2"/>
</dbReference>
<dbReference type="EMBL" id="FLYE01000012">
    <property type="protein sequence ID" value="SCA56318.1"/>
    <property type="molecule type" value="Genomic_DNA"/>
</dbReference>
<gene>
    <name evidence="1" type="ORF">MTBPR1_20166</name>
</gene>
<keyword evidence="2" id="KW-1185">Reference proteome</keyword>
<evidence type="ECO:0008006" key="3">
    <source>
        <dbReference type="Google" id="ProtNLM"/>
    </source>
</evidence>
<dbReference type="STRING" id="1867952.MTBPR1_20166"/>
<dbReference type="AlphaFoldDB" id="A0A1C3RGE2"/>
<dbReference type="Pfam" id="PF13641">
    <property type="entry name" value="Glyco_tranf_2_3"/>
    <property type="match status" value="1"/>
</dbReference>
<dbReference type="SUPFAM" id="SSF53448">
    <property type="entry name" value="Nucleotide-diphospho-sugar transferases"/>
    <property type="match status" value="2"/>
</dbReference>
<dbReference type="InterPro" id="IPR029044">
    <property type="entry name" value="Nucleotide-diphossugar_trans"/>
</dbReference>
<protein>
    <recommendedName>
        <fullName evidence="3">Glycosyltransferase 2-like domain-containing protein</fullName>
    </recommendedName>
</protein>